<name>A0A126QZI0_METOL</name>
<evidence type="ECO:0000313" key="5">
    <source>
        <dbReference type="Proteomes" id="UP000183442"/>
    </source>
</evidence>
<dbReference type="PANTHER" id="PTHR40099:SF1">
    <property type="entry name" value="ACETOLACTATE SYNTHASE, SMALL SUBUNIT"/>
    <property type="match status" value="1"/>
</dbReference>
<dbReference type="KEGG" id="mol:YLM1_0650"/>
<dbReference type="InterPro" id="IPR045739">
    <property type="entry name" value="ACT_dom_pair"/>
</dbReference>
<dbReference type="PANTHER" id="PTHR40099">
    <property type="entry name" value="ACETOLACTATE SYNTHASE, SMALL SUBUNIT"/>
    <property type="match status" value="1"/>
</dbReference>
<dbReference type="OrthoDB" id="53154at2157"/>
<dbReference type="EMBL" id="FOTL01000040">
    <property type="protein sequence ID" value="SFL79344.1"/>
    <property type="molecule type" value="Genomic_DNA"/>
</dbReference>
<reference evidence="4" key="2">
    <citation type="submission" date="2016-02" db="EMBL/GenBank/DDBJ databases">
        <title>The draft genome sequence of the rumen methanogen Methanobrevibacter olleyae YLM1.</title>
        <authorList>
            <consortium name="New Zealand Agricultural Greenhouse Gas Research Centre/Pastoral Greenhouse Gas Research Consortium"/>
            <person name="Kelly W.J."/>
            <person name="Li D."/>
            <person name="Lambie S.C."/>
            <person name="Attwood G.T."/>
            <person name="Altermann E."/>
            <person name="Leahy S.C."/>
        </authorList>
    </citation>
    <scope>NUCLEOTIDE SEQUENCE [LARGE SCALE GENOMIC DNA]</scope>
    <source>
        <strain evidence="4">YLM1</strain>
    </source>
</reference>
<gene>
    <name evidence="3" type="ORF">SAMN02910297_01768</name>
    <name evidence="2" type="ORF">YLM1_0650</name>
</gene>
<dbReference type="STRING" id="294671.YLM1_0650"/>
<dbReference type="Proteomes" id="UP000183442">
    <property type="component" value="Unassembled WGS sequence"/>
</dbReference>
<dbReference type="SUPFAM" id="SSF55021">
    <property type="entry name" value="ACT-like"/>
    <property type="match status" value="2"/>
</dbReference>
<proteinExistence type="predicted"/>
<evidence type="ECO:0000313" key="3">
    <source>
        <dbReference type="EMBL" id="SFL79344.1"/>
    </source>
</evidence>
<evidence type="ECO:0000259" key="1">
    <source>
        <dbReference type="Pfam" id="PF19571"/>
    </source>
</evidence>
<dbReference type="GeneID" id="28488946"/>
<dbReference type="EMBL" id="CP014265">
    <property type="protein sequence ID" value="AMK15207.1"/>
    <property type="molecule type" value="Genomic_DNA"/>
</dbReference>
<keyword evidence="4" id="KW-1185">Reference proteome</keyword>
<organism evidence="2 4">
    <name type="scientific">Methanobrevibacter olleyae</name>
    <dbReference type="NCBI Taxonomy" id="294671"/>
    <lineage>
        <taxon>Archaea</taxon>
        <taxon>Methanobacteriati</taxon>
        <taxon>Methanobacteriota</taxon>
        <taxon>Methanomada group</taxon>
        <taxon>Methanobacteria</taxon>
        <taxon>Methanobacteriales</taxon>
        <taxon>Methanobacteriaceae</taxon>
        <taxon>Methanobrevibacter</taxon>
    </lineage>
</organism>
<dbReference type="PATRIC" id="fig|294671.3.peg.676"/>
<reference evidence="3" key="4">
    <citation type="submission" date="2016-10" db="EMBL/GenBank/DDBJ databases">
        <authorList>
            <person name="de Groot N.N."/>
        </authorList>
    </citation>
    <scope>NUCLEOTIDE SEQUENCE [LARGE SCALE GENOMIC DNA]</scope>
    <source>
        <strain evidence="3">DSM 16632</strain>
    </source>
</reference>
<reference evidence="5" key="3">
    <citation type="submission" date="2016-10" db="EMBL/GenBank/DDBJ databases">
        <authorList>
            <person name="Varghese N."/>
        </authorList>
    </citation>
    <scope>NUCLEOTIDE SEQUENCE [LARGE SCALE GENOMIC DNA]</scope>
    <source>
        <strain evidence="5">DSM 16632</strain>
    </source>
</reference>
<dbReference type="AlphaFoldDB" id="A0A126QZI0"/>
<evidence type="ECO:0000313" key="4">
    <source>
        <dbReference type="Proteomes" id="UP000066376"/>
    </source>
</evidence>
<dbReference type="Proteomes" id="UP000066376">
    <property type="component" value="Chromosome"/>
</dbReference>
<sequence>MYKITQLSIFLENKRGNLYNTLDLLAQHNINIRALFLADTTEFGILRLVVQDPIKAKEILEENNYIVKNTPIIGAELDDTPGGLSSILKIIKDEGIDLEYLYAFTHEKTEKAILLLQANDLDNLMAILSAYKVHLVPAEEVYNL</sequence>
<accession>A0A126QZI0</accession>
<protein>
    <submittedName>
        <fullName evidence="2">ACT domain-containing protein</fullName>
    </submittedName>
    <submittedName>
        <fullName evidence="3">Uncharacterized conserved protein, contains tandem ACT domains</fullName>
    </submittedName>
</protein>
<reference evidence="2 4" key="1">
    <citation type="journal article" date="2016" name="Genome Announc.">
        <title>Draft Genome Sequence of the Rumen Methanogen Methanobrevibacter olleyae YLM1.</title>
        <authorList>
            <person name="Kelly W.J."/>
            <person name="Li D."/>
            <person name="Lambie S.C."/>
            <person name="Cox F."/>
            <person name="Attwood G.T."/>
            <person name="Altermann E."/>
            <person name="Leahy S.C."/>
        </authorList>
    </citation>
    <scope>NUCLEOTIDE SEQUENCE [LARGE SCALE GENOMIC DNA]</scope>
    <source>
        <strain evidence="2 4">YLM1</strain>
    </source>
</reference>
<evidence type="ECO:0000313" key="2">
    <source>
        <dbReference type="EMBL" id="AMK15207.1"/>
    </source>
</evidence>
<feature type="domain" description="ACT" evidence="1">
    <location>
        <begin position="4"/>
        <end position="140"/>
    </location>
</feature>
<dbReference type="RefSeq" id="WP_067146249.1">
    <property type="nucleotide sequence ID" value="NZ_CP014265.1"/>
</dbReference>
<dbReference type="Pfam" id="PF19571">
    <property type="entry name" value="ACT_8"/>
    <property type="match status" value="1"/>
</dbReference>
<dbReference type="CDD" id="cd04882">
    <property type="entry name" value="ACT_Bt0572_2"/>
    <property type="match status" value="1"/>
</dbReference>
<dbReference type="Gene3D" id="3.30.2130.10">
    <property type="entry name" value="VC0802-like"/>
    <property type="match status" value="1"/>
</dbReference>
<dbReference type="InterPro" id="IPR045865">
    <property type="entry name" value="ACT-like_dom_sf"/>
</dbReference>